<evidence type="ECO:0000313" key="2">
    <source>
        <dbReference type="Proteomes" id="UP000186922"/>
    </source>
</evidence>
<keyword evidence="2" id="KW-1185">Reference proteome</keyword>
<dbReference type="AlphaFoldDB" id="A0A1D1UYP7"/>
<accession>A0A1D1UYP7</accession>
<dbReference type="EMBL" id="BDGG01000002">
    <property type="protein sequence ID" value="GAU92832.1"/>
    <property type="molecule type" value="Genomic_DNA"/>
</dbReference>
<evidence type="ECO:0000313" key="1">
    <source>
        <dbReference type="EMBL" id="GAU92832.1"/>
    </source>
</evidence>
<gene>
    <name evidence="1" type="primary">RvY_04864-1</name>
    <name evidence="1" type="synonym">RvY_04864.1</name>
    <name evidence="1" type="ORF">RvY_04864</name>
</gene>
<comment type="caution">
    <text evidence="1">The sequence shown here is derived from an EMBL/GenBank/DDBJ whole genome shotgun (WGS) entry which is preliminary data.</text>
</comment>
<reference evidence="1 2" key="1">
    <citation type="journal article" date="2016" name="Nat. Commun.">
        <title>Extremotolerant tardigrade genome and improved radiotolerance of human cultured cells by tardigrade-unique protein.</title>
        <authorList>
            <person name="Hashimoto T."/>
            <person name="Horikawa D.D."/>
            <person name="Saito Y."/>
            <person name="Kuwahara H."/>
            <person name="Kozuka-Hata H."/>
            <person name="Shin-I T."/>
            <person name="Minakuchi Y."/>
            <person name="Ohishi K."/>
            <person name="Motoyama A."/>
            <person name="Aizu T."/>
            <person name="Enomoto A."/>
            <person name="Kondo K."/>
            <person name="Tanaka S."/>
            <person name="Hara Y."/>
            <person name="Koshikawa S."/>
            <person name="Sagara H."/>
            <person name="Miura T."/>
            <person name="Yokobori S."/>
            <person name="Miyagawa K."/>
            <person name="Suzuki Y."/>
            <person name="Kubo T."/>
            <person name="Oyama M."/>
            <person name="Kohara Y."/>
            <person name="Fujiyama A."/>
            <person name="Arakawa K."/>
            <person name="Katayama T."/>
            <person name="Toyoda A."/>
            <person name="Kunieda T."/>
        </authorList>
    </citation>
    <scope>NUCLEOTIDE SEQUENCE [LARGE SCALE GENOMIC DNA]</scope>
    <source>
        <strain evidence="1 2">YOKOZUNA-1</strain>
    </source>
</reference>
<dbReference type="Proteomes" id="UP000186922">
    <property type="component" value="Unassembled WGS sequence"/>
</dbReference>
<proteinExistence type="predicted"/>
<organism evidence="1 2">
    <name type="scientific">Ramazzottius varieornatus</name>
    <name type="common">Water bear</name>
    <name type="synonym">Tardigrade</name>
    <dbReference type="NCBI Taxonomy" id="947166"/>
    <lineage>
        <taxon>Eukaryota</taxon>
        <taxon>Metazoa</taxon>
        <taxon>Ecdysozoa</taxon>
        <taxon>Tardigrada</taxon>
        <taxon>Eutardigrada</taxon>
        <taxon>Parachela</taxon>
        <taxon>Hypsibioidea</taxon>
        <taxon>Ramazzottiidae</taxon>
        <taxon>Ramazzottius</taxon>
    </lineage>
</organism>
<protein>
    <recommendedName>
        <fullName evidence="3">DDE-1 domain-containing protein</fullName>
    </recommendedName>
</protein>
<sequence>MFDRVVARKGIKQIWSQFDGTEKEVITILPAGNTAGLQLKFTALYAGKAHVRSRLDGTKGMCYHFANPSGYMDAELFAEYIKEVVSSHDRGQGTVLMF</sequence>
<dbReference type="OrthoDB" id="4327074at2759"/>
<evidence type="ECO:0008006" key="3">
    <source>
        <dbReference type="Google" id="ProtNLM"/>
    </source>
</evidence>
<name>A0A1D1UYP7_RAMVA</name>